<protein>
    <submittedName>
        <fullName evidence="3">GroES-like protein</fullName>
    </submittedName>
</protein>
<dbReference type="InterPro" id="IPR011032">
    <property type="entry name" value="GroES-like_sf"/>
</dbReference>
<dbReference type="PANTHER" id="PTHR45348:SF2">
    <property type="entry name" value="ZINC-TYPE ALCOHOL DEHYDROGENASE-LIKE PROTEIN C2E1P3.01"/>
    <property type="match status" value="1"/>
</dbReference>
<name>A0ABR1U688_9PEZI</name>
<evidence type="ECO:0000313" key="3">
    <source>
        <dbReference type="EMBL" id="KAK8053661.1"/>
    </source>
</evidence>
<dbReference type="EMBL" id="JAQQWM010000008">
    <property type="protein sequence ID" value="KAK8053661.1"/>
    <property type="molecule type" value="Genomic_DNA"/>
</dbReference>
<organism evidence="3 4">
    <name type="scientific">Apiospora saccharicola</name>
    <dbReference type="NCBI Taxonomy" id="335842"/>
    <lineage>
        <taxon>Eukaryota</taxon>
        <taxon>Fungi</taxon>
        <taxon>Dikarya</taxon>
        <taxon>Ascomycota</taxon>
        <taxon>Pezizomycotina</taxon>
        <taxon>Sordariomycetes</taxon>
        <taxon>Xylariomycetidae</taxon>
        <taxon>Amphisphaeriales</taxon>
        <taxon>Apiosporaceae</taxon>
        <taxon>Apiospora</taxon>
    </lineage>
</organism>
<evidence type="ECO:0000256" key="2">
    <source>
        <dbReference type="ARBA" id="ARBA00023002"/>
    </source>
</evidence>
<dbReference type="PANTHER" id="PTHR45348">
    <property type="entry name" value="HYPOTHETICAL OXIDOREDUCTASE (EUROFUNG)"/>
    <property type="match status" value="1"/>
</dbReference>
<evidence type="ECO:0000256" key="1">
    <source>
        <dbReference type="ARBA" id="ARBA00008072"/>
    </source>
</evidence>
<accession>A0ABR1U688</accession>
<proteinExistence type="inferred from homology"/>
<keyword evidence="4" id="KW-1185">Reference proteome</keyword>
<sequence length="124" mass="13054">MLVGLHDVAVAPLVAAGHDSLGRNYEGFVIVKVAAVAINPVDPKILDPSPAVGDRVANTVHGNNSSSPNVGAFAEYVAAEGDLMLRMPDTMSFEDGATIVTGLLYMPTLEEPLTRETTQTEADF</sequence>
<dbReference type="InterPro" id="IPR047122">
    <property type="entry name" value="Trans-enoyl_RdTase-like"/>
</dbReference>
<dbReference type="SUPFAM" id="SSF50129">
    <property type="entry name" value="GroES-like"/>
    <property type="match status" value="1"/>
</dbReference>
<evidence type="ECO:0000313" key="4">
    <source>
        <dbReference type="Proteomes" id="UP001446871"/>
    </source>
</evidence>
<keyword evidence="2" id="KW-0560">Oxidoreductase</keyword>
<reference evidence="3 4" key="1">
    <citation type="submission" date="2023-01" db="EMBL/GenBank/DDBJ databases">
        <title>Analysis of 21 Apiospora genomes using comparative genomics revels a genus with tremendous synthesis potential of carbohydrate active enzymes and secondary metabolites.</title>
        <authorList>
            <person name="Sorensen T."/>
        </authorList>
    </citation>
    <scope>NUCLEOTIDE SEQUENCE [LARGE SCALE GENOMIC DNA]</scope>
    <source>
        <strain evidence="3 4">CBS 83171</strain>
    </source>
</reference>
<comment type="similarity">
    <text evidence="1">Belongs to the zinc-containing alcohol dehydrogenase family.</text>
</comment>
<dbReference type="Proteomes" id="UP001446871">
    <property type="component" value="Unassembled WGS sequence"/>
</dbReference>
<comment type="caution">
    <text evidence="3">The sequence shown here is derived from an EMBL/GenBank/DDBJ whole genome shotgun (WGS) entry which is preliminary data.</text>
</comment>
<gene>
    <name evidence="3" type="ORF">PG996_012962</name>
</gene>
<dbReference type="Gene3D" id="3.90.180.10">
    <property type="entry name" value="Medium-chain alcohol dehydrogenases, catalytic domain"/>
    <property type="match status" value="1"/>
</dbReference>